<dbReference type="InterPro" id="IPR036426">
    <property type="entry name" value="Bulb-type_lectin_dom_sf"/>
</dbReference>
<dbReference type="InterPro" id="IPR021820">
    <property type="entry name" value="S-locus_recpt_kinase_C"/>
</dbReference>
<name>A0AAN9KAJ9_CANGL</name>
<dbReference type="PANTHER" id="PTHR32444">
    <property type="entry name" value="BULB-TYPE LECTIN DOMAIN-CONTAINING PROTEIN"/>
    <property type="match status" value="1"/>
</dbReference>
<dbReference type="PROSITE" id="PS00108">
    <property type="entry name" value="PROTEIN_KINASE_ST"/>
    <property type="match status" value="1"/>
</dbReference>
<dbReference type="InterPro" id="IPR003609">
    <property type="entry name" value="Pan_app"/>
</dbReference>
<evidence type="ECO:0000256" key="7">
    <source>
        <dbReference type="ARBA" id="ARBA00022692"/>
    </source>
</evidence>
<keyword evidence="11 17" id="KW-0067">ATP-binding</keyword>
<reference evidence="22 23" key="1">
    <citation type="submission" date="2024-01" db="EMBL/GenBank/DDBJ databases">
        <title>The genomes of 5 underutilized Papilionoideae crops provide insights into root nodulation and disease resistanc.</title>
        <authorList>
            <person name="Jiang F."/>
        </authorList>
    </citation>
    <scope>NUCLEOTIDE SEQUENCE [LARGE SCALE GENOMIC DNA]</scope>
    <source>
        <strain evidence="22">LVBAO_FW01</strain>
        <tissue evidence="22">Leaves</tissue>
    </source>
</reference>
<keyword evidence="9 17" id="KW-0547">Nucleotide-binding</keyword>
<dbReference type="SMART" id="SM00220">
    <property type="entry name" value="S_TKc"/>
    <property type="match status" value="1"/>
</dbReference>
<dbReference type="InterPro" id="IPR001480">
    <property type="entry name" value="Bulb-type_lectin_dom"/>
</dbReference>
<evidence type="ECO:0000313" key="23">
    <source>
        <dbReference type="Proteomes" id="UP001367508"/>
    </source>
</evidence>
<dbReference type="GO" id="GO:0002229">
    <property type="term" value="P:defense response to oomycetes"/>
    <property type="evidence" value="ECO:0007669"/>
    <property type="project" value="UniProtKB-ARBA"/>
</dbReference>
<evidence type="ECO:0000256" key="12">
    <source>
        <dbReference type="ARBA" id="ARBA00022989"/>
    </source>
</evidence>
<dbReference type="Gene3D" id="2.90.10.10">
    <property type="entry name" value="Bulb-type lectin domain"/>
    <property type="match status" value="1"/>
</dbReference>
<dbReference type="CDD" id="cd00028">
    <property type="entry name" value="B_lectin"/>
    <property type="match status" value="1"/>
</dbReference>
<dbReference type="GO" id="GO:0005524">
    <property type="term" value="F:ATP binding"/>
    <property type="evidence" value="ECO:0007669"/>
    <property type="project" value="UniProtKB-KW"/>
</dbReference>
<evidence type="ECO:0000259" key="20">
    <source>
        <dbReference type="PROSITE" id="PS50927"/>
    </source>
</evidence>
<evidence type="ECO:0000256" key="3">
    <source>
        <dbReference type="ARBA" id="ARBA00010217"/>
    </source>
</evidence>
<dbReference type="PANTHER" id="PTHR32444:SF234">
    <property type="entry name" value="RECEPTOR-LIKE SERINE_THREONINE-PROTEIN KINASE"/>
    <property type="match status" value="1"/>
</dbReference>
<evidence type="ECO:0000259" key="19">
    <source>
        <dbReference type="PROSITE" id="PS50011"/>
    </source>
</evidence>
<comment type="catalytic activity">
    <reaction evidence="17">
        <text>L-seryl-[protein] + ATP = O-phospho-L-seryl-[protein] + ADP + H(+)</text>
        <dbReference type="Rhea" id="RHEA:17989"/>
        <dbReference type="Rhea" id="RHEA-COMP:9863"/>
        <dbReference type="Rhea" id="RHEA-COMP:11604"/>
        <dbReference type="ChEBI" id="CHEBI:15378"/>
        <dbReference type="ChEBI" id="CHEBI:29999"/>
        <dbReference type="ChEBI" id="CHEBI:30616"/>
        <dbReference type="ChEBI" id="CHEBI:83421"/>
        <dbReference type="ChEBI" id="CHEBI:456216"/>
        <dbReference type="EC" id="2.7.11.1"/>
    </reaction>
</comment>
<dbReference type="GO" id="GO:0048544">
    <property type="term" value="P:recognition of pollen"/>
    <property type="evidence" value="ECO:0007669"/>
    <property type="project" value="InterPro"/>
</dbReference>
<comment type="similarity">
    <text evidence="3">In the C-terminal section; belongs to the protein kinase superfamily. Ser/Thr protein kinase family.</text>
</comment>
<evidence type="ECO:0000256" key="9">
    <source>
        <dbReference type="ARBA" id="ARBA00022741"/>
    </source>
</evidence>
<keyword evidence="7" id="KW-0812">Transmembrane</keyword>
<feature type="domain" description="Protein kinase" evidence="19">
    <location>
        <begin position="499"/>
        <end position="771"/>
    </location>
</feature>
<feature type="signal peptide" evidence="18">
    <location>
        <begin position="1"/>
        <end position="23"/>
    </location>
</feature>
<dbReference type="Gene3D" id="3.30.200.20">
    <property type="entry name" value="Phosphorylase Kinase, domain 1"/>
    <property type="match status" value="1"/>
</dbReference>
<keyword evidence="16" id="KW-0325">Glycoprotein</keyword>
<evidence type="ECO:0000256" key="13">
    <source>
        <dbReference type="ARBA" id="ARBA00023136"/>
    </source>
</evidence>
<dbReference type="SUPFAM" id="SSF51110">
    <property type="entry name" value="alpha-D-mannose-specific plant lectins"/>
    <property type="match status" value="1"/>
</dbReference>
<comment type="similarity">
    <text evidence="2">In the N-terminal section; belongs to the leguminous lectin family.</text>
</comment>
<proteinExistence type="inferred from homology"/>
<dbReference type="EMBL" id="JAYMYQ010000009">
    <property type="protein sequence ID" value="KAK7312926.1"/>
    <property type="molecule type" value="Genomic_DNA"/>
</dbReference>
<evidence type="ECO:0000256" key="5">
    <source>
        <dbReference type="ARBA" id="ARBA00022527"/>
    </source>
</evidence>
<evidence type="ECO:0000259" key="21">
    <source>
        <dbReference type="PROSITE" id="PS50948"/>
    </source>
</evidence>
<feature type="domain" description="Apple" evidence="21">
    <location>
        <begin position="338"/>
        <end position="421"/>
    </location>
</feature>
<comment type="similarity">
    <text evidence="17">Belongs to the protein kinase superfamily. Ser/Thr protein kinase family.</text>
</comment>
<comment type="catalytic activity">
    <reaction evidence="17">
        <text>L-threonyl-[protein] + ATP = O-phospho-L-threonyl-[protein] + ADP + H(+)</text>
        <dbReference type="Rhea" id="RHEA:46608"/>
        <dbReference type="Rhea" id="RHEA-COMP:11060"/>
        <dbReference type="Rhea" id="RHEA-COMP:11605"/>
        <dbReference type="ChEBI" id="CHEBI:15378"/>
        <dbReference type="ChEBI" id="CHEBI:30013"/>
        <dbReference type="ChEBI" id="CHEBI:30616"/>
        <dbReference type="ChEBI" id="CHEBI:61977"/>
        <dbReference type="ChEBI" id="CHEBI:456216"/>
        <dbReference type="EC" id="2.7.11.1"/>
    </reaction>
</comment>
<evidence type="ECO:0000256" key="2">
    <source>
        <dbReference type="ARBA" id="ARBA00008536"/>
    </source>
</evidence>
<dbReference type="PROSITE" id="PS50011">
    <property type="entry name" value="PROTEIN_KINASE_DOM"/>
    <property type="match status" value="1"/>
</dbReference>
<dbReference type="Gene3D" id="1.10.510.10">
    <property type="entry name" value="Transferase(Phosphotransferase) domain 1"/>
    <property type="match status" value="1"/>
</dbReference>
<evidence type="ECO:0000313" key="22">
    <source>
        <dbReference type="EMBL" id="KAK7312926.1"/>
    </source>
</evidence>
<dbReference type="Proteomes" id="UP001367508">
    <property type="component" value="Unassembled WGS sequence"/>
</dbReference>
<dbReference type="Pfam" id="PF07714">
    <property type="entry name" value="PK_Tyr_Ser-Thr"/>
    <property type="match status" value="1"/>
</dbReference>
<comment type="caution">
    <text evidence="22">The sequence shown here is derived from an EMBL/GenBank/DDBJ whole genome shotgun (WGS) entry which is preliminary data.</text>
</comment>
<evidence type="ECO:0000256" key="10">
    <source>
        <dbReference type="ARBA" id="ARBA00022777"/>
    </source>
</evidence>
<accession>A0AAN9KAJ9</accession>
<evidence type="ECO:0000256" key="16">
    <source>
        <dbReference type="ARBA" id="ARBA00023180"/>
    </source>
</evidence>
<dbReference type="InterPro" id="IPR000858">
    <property type="entry name" value="S_locus_glycoprot_dom"/>
</dbReference>
<protein>
    <recommendedName>
        <fullName evidence="17">Receptor-like serine/threonine-protein kinase</fullName>
        <ecNumber evidence="17">2.7.11.1</ecNumber>
    </recommendedName>
</protein>
<dbReference type="Pfam" id="PF08276">
    <property type="entry name" value="PAN_2"/>
    <property type="match status" value="1"/>
</dbReference>
<evidence type="ECO:0000256" key="14">
    <source>
        <dbReference type="ARBA" id="ARBA00023157"/>
    </source>
</evidence>
<dbReference type="SUPFAM" id="SSF56112">
    <property type="entry name" value="Protein kinase-like (PK-like)"/>
    <property type="match status" value="1"/>
</dbReference>
<keyword evidence="6 17" id="KW-0808">Transferase</keyword>
<keyword evidence="4" id="KW-1003">Cell membrane</keyword>
<dbReference type="SMART" id="SM00108">
    <property type="entry name" value="B_lectin"/>
    <property type="match status" value="1"/>
</dbReference>
<dbReference type="AlphaFoldDB" id="A0AAN9KAJ9"/>
<dbReference type="InterPro" id="IPR024171">
    <property type="entry name" value="SRK-like_kinase"/>
</dbReference>
<dbReference type="SMART" id="SM00473">
    <property type="entry name" value="PAN_AP"/>
    <property type="match status" value="1"/>
</dbReference>
<keyword evidence="13" id="KW-0472">Membrane</keyword>
<evidence type="ECO:0000256" key="18">
    <source>
        <dbReference type="SAM" id="SignalP"/>
    </source>
</evidence>
<dbReference type="PROSITE" id="PS50927">
    <property type="entry name" value="BULB_LECTIN"/>
    <property type="match status" value="1"/>
</dbReference>
<keyword evidence="8 18" id="KW-0732">Signal</keyword>
<sequence length="777" mass="87142">MDIFSLLIIVACVLVSSFKISIAIDSINVSLSVSDGETLVSRGGKFELGFYSTNSSQKRYLGIWFHNIPTHTVVWVANGANPINNLFGILTLNSTGNLVLSQNGSIVWHSTLVKQAEDPVAVLLESGNLVVRNGGEANPEAFLWQSFDYPSNTFLPGMKLGWDFRIGLERRITSWKSPEDPSPGEFYRSLVLGSYPESYLMNGTQKFFRFGPWNGVSFGRLYLNTSIYFYTNYVSNKDELFYMYSLKNDSILGRAVVNQTSHTYHSFIWNEGVGIWEETSTYPRDQCDIYGFCGPNGNCIAAESPPCQCLKGFSPKSPHAWNSRYWTHGCVRNKPLSCKDKHSDVFVKFVRLKVPDASHTSLDDNIGLEECRYKCLNNCSCMAYANSDIREGGSGCVMWFGNLIDIKQFSHDGQDLYIRMSASEIGEEPHNGDKKNIKIVVATTAAICGILLPCIYFIYKGRKNIIDKSKTEDNNERHVDDLDLPLFDLQTIKTATTNFLIRNKIGEGGFGPVYWGKLEDGQEIAVKRLSRNSGQGMTEFINEVKLIVKLQHRNLVKLLGCCIEGQERLLVYEYMSNGSLDSFIFDDTKAKLLQWPQRFHIIGGIARGLMYLHQDSRLRIIHRDLKASNVLLDENLSPKISDFGMARIFAGNQTEGNTDRVVGTYGYMAPEYAADGLFSVKSDVFSFGILVLEVVCGRRNKGLYHVNDSLNLIGHHHPEDRPIMASVVLMLGSEMELAEPNEPGFLSRNIPADANSRSNQKDTCSENEVTISLLEAR</sequence>
<evidence type="ECO:0000256" key="4">
    <source>
        <dbReference type="ARBA" id="ARBA00022475"/>
    </source>
</evidence>
<feature type="chain" id="PRO_5042938267" description="Receptor-like serine/threonine-protein kinase" evidence="18">
    <location>
        <begin position="24"/>
        <end position="777"/>
    </location>
</feature>
<dbReference type="FunFam" id="3.30.200.20:FF:000145">
    <property type="entry name" value="receptor-like serine/threonine-protein kinase SD1-8"/>
    <property type="match status" value="1"/>
</dbReference>
<keyword evidence="5 17" id="KW-0723">Serine/threonine-protein kinase</keyword>
<evidence type="ECO:0000256" key="17">
    <source>
        <dbReference type="PIRNR" id="PIRNR000641"/>
    </source>
</evidence>
<dbReference type="Pfam" id="PF00954">
    <property type="entry name" value="S_locus_glycop"/>
    <property type="match status" value="1"/>
</dbReference>
<evidence type="ECO:0000256" key="11">
    <source>
        <dbReference type="ARBA" id="ARBA00022840"/>
    </source>
</evidence>
<gene>
    <name evidence="22" type="ORF">VNO77_37181</name>
</gene>
<keyword evidence="23" id="KW-1185">Reference proteome</keyword>
<keyword evidence="14" id="KW-1015">Disulfide bond</keyword>
<dbReference type="CDD" id="cd01098">
    <property type="entry name" value="PAN_AP_plant"/>
    <property type="match status" value="1"/>
</dbReference>
<organism evidence="22 23">
    <name type="scientific">Canavalia gladiata</name>
    <name type="common">Sword bean</name>
    <name type="synonym">Dolichos gladiatus</name>
    <dbReference type="NCBI Taxonomy" id="3824"/>
    <lineage>
        <taxon>Eukaryota</taxon>
        <taxon>Viridiplantae</taxon>
        <taxon>Streptophyta</taxon>
        <taxon>Embryophyta</taxon>
        <taxon>Tracheophyta</taxon>
        <taxon>Spermatophyta</taxon>
        <taxon>Magnoliopsida</taxon>
        <taxon>eudicotyledons</taxon>
        <taxon>Gunneridae</taxon>
        <taxon>Pentapetalae</taxon>
        <taxon>rosids</taxon>
        <taxon>fabids</taxon>
        <taxon>Fabales</taxon>
        <taxon>Fabaceae</taxon>
        <taxon>Papilionoideae</taxon>
        <taxon>50 kb inversion clade</taxon>
        <taxon>NPAAA clade</taxon>
        <taxon>indigoferoid/millettioid clade</taxon>
        <taxon>Phaseoleae</taxon>
        <taxon>Canavalia</taxon>
    </lineage>
</organism>
<dbReference type="InterPro" id="IPR011009">
    <property type="entry name" value="Kinase-like_dom_sf"/>
</dbReference>
<keyword evidence="10 17" id="KW-0418">Kinase</keyword>
<comment type="subcellular location">
    <subcellularLocation>
        <location evidence="1">Cell membrane</location>
        <topology evidence="1">Single-pass type I membrane protein</topology>
    </subcellularLocation>
</comment>
<dbReference type="FunFam" id="2.90.10.10:FF:000001">
    <property type="entry name" value="G-type lectin S-receptor-like serine/threonine-protein kinase"/>
    <property type="match status" value="1"/>
</dbReference>
<dbReference type="InterPro" id="IPR000719">
    <property type="entry name" value="Prot_kinase_dom"/>
</dbReference>
<dbReference type="InterPro" id="IPR001245">
    <property type="entry name" value="Ser-Thr/Tyr_kinase_cat_dom"/>
</dbReference>
<keyword evidence="12" id="KW-1133">Transmembrane helix</keyword>
<dbReference type="GO" id="GO:0004674">
    <property type="term" value="F:protein serine/threonine kinase activity"/>
    <property type="evidence" value="ECO:0007669"/>
    <property type="project" value="UniProtKB-KW"/>
</dbReference>
<dbReference type="Pfam" id="PF11883">
    <property type="entry name" value="DUF3403"/>
    <property type="match status" value="1"/>
</dbReference>
<evidence type="ECO:0000256" key="8">
    <source>
        <dbReference type="ARBA" id="ARBA00022729"/>
    </source>
</evidence>
<feature type="domain" description="Bulb-type lectin" evidence="20">
    <location>
        <begin position="24"/>
        <end position="144"/>
    </location>
</feature>
<evidence type="ECO:0000256" key="15">
    <source>
        <dbReference type="ARBA" id="ARBA00023170"/>
    </source>
</evidence>
<dbReference type="FunFam" id="1.10.510.10:FF:000240">
    <property type="entry name" value="Lectin-domain containing receptor kinase A4.3"/>
    <property type="match status" value="1"/>
</dbReference>
<dbReference type="Pfam" id="PF01453">
    <property type="entry name" value="B_lectin"/>
    <property type="match status" value="1"/>
</dbReference>
<keyword evidence="15" id="KW-0675">Receptor</keyword>
<evidence type="ECO:0000256" key="6">
    <source>
        <dbReference type="ARBA" id="ARBA00022679"/>
    </source>
</evidence>
<dbReference type="InterPro" id="IPR008271">
    <property type="entry name" value="Ser/Thr_kinase_AS"/>
</dbReference>
<dbReference type="PROSITE" id="PS50948">
    <property type="entry name" value="PAN"/>
    <property type="match status" value="1"/>
</dbReference>
<dbReference type="EC" id="2.7.11.1" evidence="17"/>
<dbReference type="GO" id="GO:0005886">
    <property type="term" value="C:plasma membrane"/>
    <property type="evidence" value="ECO:0007669"/>
    <property type="project" value="UniProtKB-SubCell"/>
</dbReference>
<evidence type="ECO:0000256" key="1">
    <source>
        <dbReference type="ARBA" id="ARBA00004251"/>
    </source>
</evidence>
<dbReference type="PIRSF" id="PIRSF000641">
    <property type="entry name" value="SRK"/>
    <property type="match status" value="1"/>
</dbReference>